<dbReference type="EMBL" id="CAADFR010000249">
    <property type="protein sequence ID" value="VFK45758.1"/>
    <property type="molecule type" value="Genomic_DNA"/>
</dbReference>
<reference evidence="1" key="1">
    <citation type="submission" date="2019-02" db="EMBL/GenBank/DDBJ databases">
        <authorList>
            <person name="Gruber-Vodicka R. H."/>
            <person name="Seah K. B. B."/>
        </authorList>
    </citation>
    <scope>NUCLEOTIDE SEQUENCE</scope>
    <source>
        <strain evidence="2">BECK_S1320</strain>
        <strain evidence="1">BECK_S1321</strain>
    </source>
</reference>
<evidence type="ECO:0000313" key="2">
    <source>
        <dbReference type="EMBL" id="VFK49796.1"/>
    </source>
</evidence>
<organism evidence="1">
    <name type="scientific">Candidatus Kentrum sp. SD</name>
    <dbReference type="NCBI Taxonomy" id="2126332"/>
    <lineage>
        <taxon>Bacteria</taxon>
        <taxon>Pseudomonadati</taxon>
        <taxon>Pseudomonadota</taxon>
        <taxon>Gammaproteobacteria</taxon>
        <taxon>Candidatus Kentrum</taxon>
    </lineage>
</organism>
<dbReference type="EMBL" id="CAADFU010000240">
    <property type="protein sequence ID" value="VFK49796.1"/>
    <property type="molecule type" value="Genomic_DNA"/>
</dbReference>
<dbReference type="AlphaFoldDB" id="A0A450YW34"/>
<sequence>MKPINIDFSVLLLEKIDLGYVIDGGFTKKGEKIFNALKDRSLFRIPIPEDIRKEVEQLDLFRDLLELYDKILKERSIAHRSIKYEIIDKWDDLEYKKEYKLYPSQSN</sequence>
<gene>
    <name evidence="2" type="ORF">BECKSD772E_GA0070983_12403</name>
    <name evidence="1" type="ORF">BECKSD772F_GA0070984_12494</name>
</gene>
<proteinExistence type="predicted"/>
<evidence type="ECO:0000313" key="1">
    <source>
        <dbReference type="EMBL" id="VFK45758.1"/>
    </source>
</evidence>
<protein>
    <submittedName>
        <fullName evidence="1">Uncharacterized protein</fullName>
    </submittedName>
</protein>
<name>A0A450YW34_9GAMM</name>
<accession>A0A450YW34</accession>